<dbReference type="CDD" id="cd13585">
    <property type="entry name" value="PBP2_TMBP_like"/>
    <property type="match status" value="1"/>
</dbReference>
<feature type="chain" id="PRO_5045338451" evidence="4">
    <location>
        <begin position="31"/>
        <end position="436"/>
    </location>
</feature>
<feature type="signal peptide" evidence="4">
    <location>
        <begin position="1"/>
        <end position="30"/>
    </location>
</feature>
<evidence type="ECO:0000256" key="3">
    <source>
        <dbReference type="ARBA" id="ARBA00022764"/>
    </source>
</evidence>
<comment type="similarity">
    <text evidence="2">Belongs to the bacterial solute-binding protein 1 family.</text>
</comment>
<dbReference type="PANTHER" id="PTHR43649">
    <property type="entry name" value="ARABINOSE-BINDING PROTEIN-RELATED"/>
    <property type="match status" value="1"/>
</dbReference>
<comment type="caution">
    <text evidence="5">The sequence shown here is derived from an EMBL/GenBank/DDBJ whole genome shotgun (WGS) entry which is preliminary data.</text>
</comment>
<gene>
    <name evidence="5" type="ORF">ACFPP9_25295</name>
</gene>
<evidence type="ECO:0000313" key="5">
    <source>
        <dbReference type="EMBL" id="MFC5519105.1"/>
    </source>
</evidence>
<evidence type="ECO:0000256" key="1">
    <source>
        <dbReference type="ARBA" id="ARBA00004418"/>
    </source>
</evidence>
<proteinExistence type="inferred from homology"/>
<dbReference type="PANTHER" id="PTHR43649:SF12">
    <property type="entry name" value="DIACETYLCHITOBIOSE BINDING PROTEIN DASA"/>
    <property type="match status" value="1"/>
</dbReference>
<dbReference type="RefSeq" id="WP_266346082.1">
    <property type="nucleotide sequence ID" value="NZ_JAPKNH010000013.1"/>
</dbReference>
<sequence length="436" mass="45779">MTIRPLMGLFLGSALAAFSSVAMFSNAAWAEDVTVSFLTHWPPETVAKLEAAAATYAKDHPGVKVEVRAVPFGDLLTTLRSQAGQSGGPTITGIYDLWLPELARDKLVNAAPEASATDVTTNWPKGVATAASVGGTVYGYPNEIDVYALNYNKKLFEEAGIKEAPKTWDEFYAAAEKLTNKDKGQQGFGMINSWAAGVVHPFASLLASNGGALVVDGKPQLDSDNAKATFELYEKLIKSGASVATMGTADANTTGPFLDNFVSGKTGMIIMANWWESALKAGMGDRFADIATAPIPVGPKGDGPHSISYSWMTVVSDGATDAEKKAAWDFLAWFNGPTSGENGASAMGDLLQSMGILPSRTSDVAAFAERLKTPFLAGYVSVLSEARPFPTVLGGQEFTESLQGHIEAVQFGKETAAEAAAGAQADATAILEKAAQ</sequence>
<dbReference type="EMBL" id="JBHSML010000032">
    <property type="protein sequence ID" value="MFC5519105.1"/>
    <property type="molecule type" value="Genomic_DNA"/>
</dbReference>
<evidence type="ECO:0000256" key="4">
    <source>
        <dbReference type="SAM" id="SignalP"/>
    </source>
</evidence>
<name>A0ABW0Q2Y7_9HYPH</name>
<dbReference type="Gene3D" id="3.40.190.10">
    <property type="entry name" value="Periplasmic binding protein-like II"/>
    <property type="match status" value="1"/>
</dbReference>
<organism evidence="5 6">
    <name type="scientific">Kaistia terrae</name>
    <dbReference type="NCBI Taxonomy" id="537017"/>
    <lineage>
        <taxon>Bacteria</taxon>
        <taxon>Pseudomonadati</taxon>
        <taxon>Pseudomonadota</taxon>
        <taxon>Alphaproteobacteria</taxon>
        <taxon>Hyphomicrobiales</taxon>
        <taxon>Kaistiaceae</taxon>
        <taxon>Kaistia</taxon>
    </lineage>
</organism>
<comment type="subcellular location">
    <subcellularLocation>
        <location evidence="1">Periplasm</location>
    </subcellularLocation>
</comment>
<protein>
    <submittedName>
        <fullName evidence="5">ABC transporter substrate-binding protein</fullName>
    </submittedName>
</protein>
<evidence type="ECO:0000256" key="2">
    <source>
        <dbReference type="ARBA" id="ARBA00008520"/>
    </source>
</evidence>
<keyword evidence="3" id="KW-0574">Periplasm</keyword>
<keyword evidence="4" id="KW-0732">Signal</keyword>
<dbReference type="Pfam" id="PF01547">
    <property type="entry name" value="SBP_bac_1"/>
    <property type="match status" value="1"/>
</dbReference>
<keyword evidence="6" id="KW-1185">Reference proteome</keyword>
<dbReference type="InterPro" id="IPR050490">
    <property type="entry name" value="Bact_solute-bd_prot1"/>
</dbReference>
<accession>A0ABW0Q2Y7</accession>
<dbReference type="Proteomes" id="UP001596150">
    <property type="component" value="Unassembled WGS sequence"/>
</dbReference>
<dbReference type="SUPFAM" id="SSF53850">
    <property type="entry name" value="Periplasmic binding protein-like II"/>
    <property type="match status" value="1"/>
</dbReference>
<reference evidence="6" key="1">
    <citation type="journal article" date="2019" name="Int. J. Syst. Evol. Microbiol.">
        <title>The Global Catalogue of Microorganisms (GCM) 10K type strain sequencing project: providing services to taxonomists for standard genome sequencing and annotation.</title>
        <authorList>
            <consortium name="The Broad Institute Genomics Platform"/>
            <consortium name="The Broad Institute Genome Sequencing Center for Infectious Disease"/>
            <person name="Wu L."/>
            <person name="Ma J."/>
        </authorList>
    </citation>
    <scope>NUCLEOTIDE SEQUENCE [LARGE SCALE GENOMIC DNA]</scope>
    <source>
        <strain evidence="6">KACC 12633</strain>
    </source>
</reference>
<evidence type="ECO:0000313" key="6">
    <source>
        <dbReference type="Proteomes" id="UP001596150"/>
    </source>
</evidence>
<dbReference type="InterPro" id="IPR006059">
    <property type="entry name" value="SBP"/>
</dbReference>